<dbReference type="Proteomes" id="UP001152797">
    <property type="component" value="Unassembled WGS sequence"/>
</dbReference>
<feature type="transmembrane region" description="Helical" evidence="6">
    <location>
        <begin position="317"/>
        <end position="340"/>
    </location>
</feature>
<feature type="domain" description="EF-hand" evidence="7">
    <location>
        <begin position="407"/>
        <end position="442"/>
    </location>
</feature>
<evidence type="ECO:0000256" key="3">
    <source>
        <dbReference type="ARBA" id="ARBA00022837"/>
    </source>
</evidence>
<dbReference type="Gene3D" id="1.20.120.350">
    <property type="entry name" value="Voltage-gated potassium channels. Chain C"/>
    <property type="match status" value="1"/>
</dbReference>
<evidence type="ECO:0000256" key="4">
    <source>
        <dbReference type="ARBA" id="ARBA00022989"/>
    </source>
</evidence>
<evidence type="ECO:0000313" key="10">
    <source>
        <dbReference type="Proteomes" id="UP001152797"/>
    </source>
</evidence>
<dbReference type="InterPro" id="IPR011992">
    <property type="entry name" value="EF-hand-dom_pair"/>
</dbReference>
<feature type="transmembrane region" description="Helical" evidence="6">
    <location>
        <begin position="111"/>
        <end position="130"/>
    </location>
</feature>
<comment type="caution">
    <text evidence="8">The sequence shown here is derived from an EMBL/GenBank/DDBJ whole genome shotgun (WGS) entry which is preliminary data.</text>
</comment>
<name>A0A9P1GR66_9DINO</name>
<dbReference type="PROSITE" id="PS00018">
    <property type="entry name" value="EF_HAND_1"/>
    <property type="match status" value="2"/>
</dbReference>
<feature type="transmembrane region" description="Helical" evidence="6">
    <location>
        <begin position="180"/>
        <end position="202"/>
    </location>
</feature>
<evidence type="ECO:0000256" key="1">
    <source>
        <dbReference type="ARBA" id="ARBA00004141"/>
    </source>
</evidence>
<organism evidence="8">
    <name type="scientific">Cladocopium goreaui</name>
    <dbReference type="NCBI Taxonomy" id="2562237"/>
    <lineage>
        <taxon>Eukaryota</taxon>
        <taxon>Sar</taxon>
        <taxon>Alveolata</taxon>
        <taxon>Dinophyceae</taxon>
        <taxon>Suessiales</taxon>
        <taxon>Symbiodiniaceae</taxon>
        <taxon>Cladocopium</taxon>
    </lineage>
</organism>
<dbReference type="OrthoDB" id="431647at2759"/>
<evidence type="ECO:0000256" key="6">
    <source>
        <dbReference type="SAM" id="Phobius"/>
    </source>
</evidence>
<evidence type="ECO:0000313" key="8">
    <source>
        <dbReference type="EMBL" id="CAI4019518.1"/>
    </source>
</evidence>
<dbReference type="Gene3D" id="1.10.238.10">
    <property type="entry name" value="EF-hand"/>
    <property type="match status" value="1"/>
</dbReference>
<dbReference type="SMART" id="SM00054">
    <property type="entry name" value="EFh"/>
    <property type="match status" value="2"/>
</dbReference>
<keyword evidence="9" id="KW-0406">Ion transport</keyword>
<dbReference type="GO" id="GO:0005509">
    <property type="term" value="F:calcium ion binding"/>
    <property type="evidence" value="ECO:0007669"/>
    <property type="project" value="InterPro"/>
</dbReference>
<gene>
    <name evidence="8" type="ORF">C1SCF055_LOCUS44013</name>
</gene>
<dbReference type="InterPro" id="IPR002048">
    <property type="entry name" value="EF_hand_dom"/>
</dbReference>
<sequence>MALQPPVGRAIRTSVASIGAALDHAVDAVTMTHSPVQSISGASGVPSRHRVRPTMDIPGTSMSSMTHNEHHRLRTLSSDMESLGSSREHTMEWKLPSEEQVYEKLPWTRGALFNTVVSTAIFLNTVWLGIETDLHHPEVYENQSLDPWTVVNYCFVFFFCVELLIRIYSRTWWPFITDNWNKFDFLLVVLSVLDTFVLVYISDGSGSLSALRVLRVLRVARVLRLLRFFRPLWLLVIGAVDAMRALLWAWVLISILIYIFAILLTRTVGFPHKEADAEIDRYFGNILYSSFTLFQVMTLEGWPTVARKAMEFEPWTWMVFVAFLLITTFSIMNMIVSVIVDSTLEAALDQKLQAMRDQEYHTSMATVKVDEVFRRADGNGDGHITKEELMQALLKPDVRLYLREVGIDITNAEFIFDVVDYDGSGKLEYKEFAMALVKARGEAKAQDVLALQCDLWRREWGLRQDLCVKVDERLKAVDQAIELLQSDLQILDRAMAEHE</sequence>
<dbReference type="InterPro" id="IPR018247">
    <property type="entry name" value="EF_Hand_1_Ca_BS"/>
</dbReference>
<feature type="transmembrane region" description="Helical" evidence="6">
    <location>
        <begin position="150"/>
        <end position="168"/>
    </location>
</feature>
<dbReference type="PANTHER" id="PTHR10037">
    <property type="entry name" value="VOLTAGE-GATED CATION CHANNEL CALCIUM AND SODIUM"/>
    <property type="match status" value="1"/>
</dbReference>
<keyword evidence="3" id="KW-0106">Calcium</keyword>
<evidence type="ECO:0000259" key="7">
    <source>
        <dbReference type="PROSITE" id="PS50222"/>
    </source>
</evidence>
<protein>
    <submittedName>
        <fullName evidence="9">Sodium channel protein 60E</fullName>
    </submittedName>
</protein>
<dbReference type="GO" id="GO:0005248">
    <property type="term" value="F:voltage-gated sodium channel activity"/>
    <property type="evidence" value="ECO:0007669"/>
    <property type="project" value="TreeGrafter"/>
</dbReference>
<keyword evidence="10" id="KW-1185">Reference proteome</keyword>
<keyword evidence="2 6" id="KW-0812">Transmembrane</keyword>
<dbReference type="EMBL" id="CAMXCT020006756">
    <property type="protein sequence ID" value="CAL1172893.1"/>
    <property type="molecule type" value="Genomic_DNA"/>
</dbReference>
<dbReference type="GO" id="GO:0001518">
    <property type="term" value="C:voltage-gated sodium channel complex"/>
    <property type="evidence" value="ECO:0007669"/>
    <property type="project" value="TreeGrafter"/>
</dbReference>
<dbReference type="SUPFAM" id="SSF47473">
    <property type="entry name" value="EF-hand"/>
    <property type="match status" value="1"/>
</dbReference>
<dbReference type="PROSITE" id="PS50222">
    <property type="entry name" value="EF_HAND_2"/>
    <property type="match status" value="2"/>
</dbReference>
<keyword evidence="4 6" id="KW-1133">Transmembrane helix</keyword>
<feature type="transmembrane region" description="Helical" evidence="6">
    <location>
        <begin position="247"/>
        <end position="266"/>
    </location>
</feature>
<evidence type="ECO:0000256" key="2">
    <source>
        <dbReference type="ARBA" id="ARBA00022692"/>
    </source>
</evidence>
<keyword evidence="9" id="KW-0407">Ion channel</keyword>
<dbReference type="PANTHER" id="PTHR10037:SF62">
    <property type="entry name" value="SODIUM CHANNEL PROTEIN 60E"/>
    <property type="match status" value="1"/>
</dbReference>
<reference evidence="9 10" key="2">
    <citation type="submission" date="2024-05" db="EMBL/GenBank/DDBJ databases">
        <authorList>
            <person name="Chen Y."/>
            <person name="Shah S."/>
            <person name="Dougan E. K."/>
            <person name="Thang M."/>
            <person name="Chan C."/>
        </authorList>
    </citation>
    <scope>NUCLEOTIDE SEQUENCE [LARGE SCALE GENOMIC DNA]</scope>
</reference>
<dbReference type="EMBL" id="CAMXCT030006756">
    <property type="protein sequence ID" value="CAL4806830.1"/>
    <property type="molecule type" value="Genomic_DNA"/>
</dbReference>
<feature type="transmembrane region" description="Helical" evidence="6">
    <location>
        <begin position="286"/>
        <end position="305"/>
    </location>
</feature>
<evidence type="ECO:0000313" key="9">
    <source>
        <dbReference type="EMBL" id="CAL4806830.1"/>
    </source>
</evidence>
<dbReference type="Gene3D" id="1.10.287.70">
    <property type="match status" value="1"/>
</dbReference>
<feature type="domain" description="EF-hand" evidence="7">
    <location>
        <begin position="364"/>
        <end position="399"/>
    </location>
</feature>
<dbReference type="Pfam" id="PF13499">
    <property type="entry name" value="EF-hand_7"/>
    <property type="match status" value="1"/>
</dbReference>
<dbReference type="CDD" id="cd00051">
    <property type="entry name" value="EFh"/>
    <property type="match status" value="1"/>
</dbReference>
<dbReference type="SUPFAM" id="SSF81324">
    <property type="entry name" value="Voltage-gated potassium channels"/>
    <property type="match status" value="1"/>
</dbReference>
<dbReference type="Pfam" id="PF00520">
    <property type="entry name" value="Ion_trans"/>
    <property type="match status" value="1"/>
</dbReference>
<proteinExistence type="predicted"/>
<dbReference type="InterPro" id="IPR027359">
    <property type="entry name" value="Volt_channel_dom_sf"/>
</dbReference>
<accession>A0A9P1GR66</accession>
<dbReference type="EMBL" id="CAMXCT010006756">
    <property type="protein sequence ID" value="CAI4019518.1"/>
    <property type="molecule type" value="Genomic_DNA"/>
</dbReference>
<dbReference type="InterPro" id="IPR005821">
    <property type="entry name" value="Ion_trans_dom"/>
</dbReference>
<evidence type="ECO:0000256" key="5">
    <source>
        <dbReference type="ARBA" id="ARBA00023136"/>
    </source>
</evidence>
<reference evidence="8" key="1">
    <citation type="submission" date="2022-10" db="EMBL/GenBank/DDBJ databases">
        <authorList>
            <person name="Chen Y."/>
            <person name="Dougan E. K."/>
            <person name="Chan C."/>
            <person name="Rhodes N."/>
            <person name="Thang M."/>
        </authorList>
    </citation>
    <scope>NUCLEOTIDE SEQUENCE</scope>
</reference>
<dbReference type="InterPro" id="IPR043203">
    <property type="entry name" value="VGCC_Ca_Na"/>
</dbReference>
<keyword evidence="9" id="KW-0813">Transport</keyword>
<keyword evidence="5 6" id="KW-0472">Membrane</keyword>
<comment type="subcellular location">
    <subcellularLocation>
        <location evidence="1">Membrane</location>
        <topology evidence="1">Multi-pass membrane protein</topology>
    </subcellularLocation>
</comment>
<dbReference type="AlphaFoldDB" id="A0A9P1GR66"/>